<gene>
    <name evidence="6" type="ORF">AT728_38475</name>
</gene>
<dbReference type="PANTHER" id="PTHR47506">
    <property type="entry name" value="TRANSCRIPTIONAL REGULATORY PROTEIN"/>
    <property type="match status" value="1"/>
</dbReference>
<dbReference type="InterPro" id="IPR009057">
    <property type="entry name" value="Homeodomain-like_sf"/>
</dbReference>
<dbReference type="SUPFAM" id="SSF46689">
    <property type="entry name" value="Homeodomain-like"/>
    <property type="match status" value="1"/>
</dbReference>
<keyword evidence="7" id="KW-1185">Reference proteome</keyword>
<dbReference type="STRING" id="1765722.AT728_38475"/>
<dbReference type="EMBL" id="LOCL01000079">
    <property type="protein sequence ID" value="KUF13258.1"/>
    <property type="molecule type" value="Genomic_DNA"/>
</dbReference>
<comment type="caution">
    <text evidence="6">The sequence shown here is derived from an EMBL/GenBank/DDBJ whole genome shotgun (WGS) entry which is preliminary data.</text>
</comment>
<evidence type="ECO:0000256" key="4">
    <source>
        <dbReference type="PROSITE-ProRule" id="PRU00335"/>
    </source>
</evidence>
<feature type="domain" description="HTH tetR-type" evidence="5">
    <location>
        <begin position="18"/>
        <end position="78"/>
    </location>
</feature>
<dbReference type="Pfam" id="PF21993">
    <property type="entry name" value="TetR_C_13_2"/>
    <property type="match status" value="1"/>
</dbReference>
<dbReference type="OrthoDB" id="4567939at2"/>
<keyword evidence="2 4" id="KW-0238">DNA-binding</keyword>
<sequence>MNPAVPIKRTPTGRAEPGDTRTRLVMATATLLQRQGYEGTSIKQILKEAAATYGSLYHHFPQGKEELAAEALRFGAAEFTELLRQGLSSSDDPAEGVANCAHLMADSLRDSDWTDGCPVAATALEIIGRSPLIQRTSDEALREWRGLIADTLHRGGHTEVHAAALACTVLSALEGAELLSRVSSDDAPLRLAAEHLAVLTRAGL</sequence>
<proteinExistence type="predicted"/>
<organism evidence="6 7">
    <name type="scientific">Streptomyces silvensis</name>
    <dbReference type="NCBI Taxonomy" id="1765722"/>
    <lineage>
        <taxon>Bacteria</taxon>
        <taxon>Bacillati</taxon>
        <taxon>Actinomycetota</taxon>
        <taxon>Actinomycetes</taxon>
        <taxon>Kitasatosporales</taxon>
        <taxon>Streptomycetaceae</taxon>
        <taxon>Streptomyces</taxon>
    </lineage>
</organism>
<keyword evidence="1" id="KW-0805">Transcription regulation</keyword>
<dbReference type="Proteomes" id="UP000054804">
    <property type="component" value="Unassembled WGS sequence"/>
</dbReference>
<dbReference type="PROSITE" id="PS50977">
    <property type="entry name" value="HTH_TETR_2"/>
    <property type="match status" value="1"/>
</dbReference>
<dbReference type="GO" id="GO:0003677">
    <property type="term" value="F:DNA binding"/>
    <property type="evidence" value="ECO:0007669"/>
    <property type="project" value="UniProtKB-UniRule"/>
</dbReference>
<accession>A0A0W7WRN8</accession>
<reference evidence="6 7" key="1">
    <citation type="submission" date="2015-12" db="EMBL/GenBank/DDBJ databases">
        <title>Draft genome sequence of Streptomyces silvensis ATCC 53525, a producer of novel hormone antagonists.</title>
        <authorList>
            <person name="Johnston C.W."/>
            <person name="Li Y."/>
            <person name="Magarvey N.A."/>
        </authorList>
    </citation>
    <scope>NUCLEOTIDE SEQUENCE [LARGE SCALE GENOMIC DNA]</scope>
    <source>
        <strain evidence="6 7">ATCC 53525</strain>
    </source>
</reference>
<dbReference type="AlphaFoldDB" id="A0A0W7WRN8"/>
<dbReference type="PANTHER" id="PTHR47506:SF3">
    <property type="entry name" value="HTH-TYPE TRANSCRIPTIONAL REGULATOR LMRA"/>
    <property type="match status" value="1"/>
</dbReference>
<dbReference type="Pfam" id="PF00440">
    <property type="entry name" value="TetR_N"/>
    <property type="match status" value="1"/>
</dbReference>
<keyword evidence="3" id="KW-0804">Transcription</keyword>
<evidence type="ECO:0000256" key="2">
    <source>
        <dbReference type="ARBA" id="ARBA00023125"/>
    </source>
</evidence>
<dbReference type="InterPro" id="IPR036271">
    <property type="entry name" value="Tet_transcr_reg_TetR-rel_C_sf"/>
</dbReference>
<dbReference type="InterPro" id="IPR054156">
    <property type="entry name" value="YxaF_TetR_C"/>
</dbReference>
<evidence type="ECO:0000256" key="1">
    <source>
        <dbReference type="ARBA" id="ARBA00023015"/>
    </source>
</evidence>
<dbReference type="Gene3D" id="1.10.357.10">
    <property type="entry name" value="Tetracycline Repressor, domain 2"/>
    <property type="match status" value="1"/>
</dbReference>
<evidence type="ECO:0000256" key="3">
    <source>
        <dbReference type="ARBA" id="ARBA00023163"/>
    </source>
</evidence>
<name>A0A0W7WRN8_9ACTN</name>
<dbReference type="SUPFAM" id="SSF48498">
    <property type="entry name" value="Tetracyclin repressor-like, C-terminal domain"/>
    <property type="match status" value="1"/>
</dbReference>
<dbReference type="RefSeq" id="WP_058852530.1">
    <property type="nucleotide sequence ID" value="NZ_LOCL01000079.1"/>
</dbReference>
<dbReference type="InterPro" id="IPR001647">
    <property type="entry name" value="HTH_TetR"/>
</dbReference>
<feature type="DNA-binding region" description="H-T-H motif" evidence="4">
    <location>
        <begin position="41"/>
        <end position="60"/>
    </location>
</feature>
<protein>
    <recommendedName>
        <fullName evidence="5">HTH tetR-type domain-containing protein</fullName>
    </recommendedName>
</protein>
<evidence type="ECO:0000313" key="7">
    <source>
        <dbReference type="Proteomes" id="UP000054804"/>
    </source>
</evidence>
<evidence type="ECO:0000313" key="6">
    <source>
        <dbReference type="EMBL" id="KUF13258.1"/>
    </source>
</evidence>
<evidence type="ECO:0000259" key="5">
    <source>
        <dbReference type="PROSITE" id="PS50977"/>
    </source>
</evidence>